<keyword evidence="1" id="KW-0812">Transmembrane</keyword>
<keyword evidence="1" id="KW-0472">Membrane</keyword>
<keyword evidence="1" id="KW-1133">Transmembrane helix</keyword>
<evidence type="ECO:0000256" key="1">
    <source>
        <dbReference type="SAM" id="Phobius"/>
    </source>
</evidence>
<feature type="transmembrane region" description="Helical" evidence="1">
    <location>
        <begin position="103"/>
        <end position="123"/>
    </location>
</feature>
<feature type="transmembrane region" description="Helical" evidence="1">
    <location>
        <begin position="129"/>
        <end position="149"/>
    </location>
</feature>
<reference evidence="2 3" key="1">
    <citation type="submission" date="2018-05" db="EMBL/GenBank/DDBJ databases">
        <title>Complete genome sequence of sponge-derived Streptomyces sp. HNM0039.</title>
        <authorList>
            <person name="Huang X."/>
            <person name="Zhou S."/>
        </authorList>
    </citation>
    <scope>NUCLEOTIDE SEQUENCE [LARGE SCALE GENOMIC DNA]</scope>
    <source>
        <strain evidence="2 3">HNM0039</strain>
    </source>
</reference>
<dbReference type="AlphaFoldDB" id="A0A2S1SXW7"/>
<sequence>MSEQTPGPFSPALYLIEHARPVPATFRPVPQLPPRQSGASWLWEHFGRIAPGLATSSLSVLGWSWNGALPDGSTAPLWINGTLSALAGCVGCVAAAKPHGDNATVRLAFAIAAALAAAGVTAWTPDWQLAALLWVVVTAAVYAVCAPLWRGDLRETRAQEHELALEQAKGANAARVAAIEAAATVATAQWECRQEEARVQAIVAASQARQQRTVEPGQELDVQALVKAARVAELN</sequence>
<dbReference type="KEGG" id="stir:DDW44_22620"/>
<dbReference type="RefSeq" id="WP_108907535.1">
    <property type="nucleotide sequence ID" value="NZ_CP029188.1"/>
</dbReference>
<protein>
    <submittedName>
        <fullName evidence="2">Uncharacterized protein</fullName>
    </submittedName>
</protein>
<evidence type="ECO:0000313" key="2">
    <source>
        <dbReference type="EMBL" id="AWI31260.1"/>
    </source>
</evidence>
<organism evidence="2 3">
    <name type="scientific">Streptomyces tirandamycinicus</name>
    <dbReference type="NCBI Taxonomy" id="2174846"/>
    <lineage>
        <taxon>Bacteria</taxon>
        <taxon>Bacillati</taxon>
        <taxon>Actinomycetota</taxon>
        <taxon>Actinomycetes</taxon>
        <taxon>Kitasatosporales</taxon>
        <taxon>Streptomycetaceae</taxon>
        <taxon>Streptomyces</taxon>
    </lineage>
</organism>
<accession>A0A2S1SXW7</accession>
<dbReference type="Proteomes" id="UP000244900">
    <property type="component" value="Chromosome"/>
</dbReference>
<name>A0A2S1SXW7_9ACTN</name>
<keyword evidence="3" id="KW-1185">Reference proteome</keyword>
<gene>
    <name evidence="2" type="ORF">DDW44_22620</name>
</gene>
<dbReference type="EMBL" id="CP029188">
    <property type="protein sequence ID" value="AWI31260.1"/>
    <property type="molecule type" value="Genomic_DNA"/>
</dbReference>
<evidence type="ECO:0000313" key="3">
    <source>
        <dbReference type="Proteomes" id="UP000244900"/>
    </source>
</evidence>
<feature type="transmembrane region" description="Helical" evidence="1">
    <location>
        <begin position="77"/>
        <end position="96"/>
    </location>
</feature>
<dbReference type="OrthoDB" id="4314599at2"/>
<proteinExistence type="predicted"/>